<evidence type="ECO:0000313" key="3">
    <source>
        <dbReference type="EMBL" id="SCF09870.1"/>
    </source>
</evidence>
<dbReference type="InterPro" id="IPR036812">
    <property type="entry name" value="NAD(P)_OxRdtase_dom_sf"/>
</dbReference>
<dbReference type="SUPFAM" id="SSF51430">
    <property type="entry name" value="NAD(P)-linked oxidoreductase"/>
    <property type="match status" value="1"/>
</dbReference>
<proteinExistence type="predicted"/>
<dbReference type="PANTHER" id="PTHR43364">
    <property type="entry name" value="NADH-SPECIFIC METHYLGLYOXAL REDUCTASE-RELATED"/>
    <property type="match status" value="1"/>
</dbReference>
<feature type="domain" description="NADP-dependent oxidoreductase" evidence="2">
    <location>
        <begin position="15"/>
        <end position="322"/>
    </location>
</feature>
<organism evidence="3 4">
    <name type="scientific">Micromonospora chaiyaphumensis</name>
    <dbReference type="NCBI Taxonomy" id="307119"/>
    <lineage>
        <taxon>Bacteria</taxon>
        <taxon>Bacillati</taxon>
        <taxon>Actinomycetota</taxon>
        <taxon>Actinomycetes</taxon>
        <taxon>Micromonosporales</taxon>
        <taxon>Micromonosporaceae</taxon>
        <taxon>Micromonospora</taxon>
    </lineage>
</organism>
<dbReference type="PANTHER" id="PTHR43364:SF4">
    <property type="entry name" value="NAD(P)-LINKED OXIDOREDUCTASE SUPERFAMILY PROTEIN"/>
    <property type="match status" value="1"/>
</dbReference>
<dbReference type="Pfam" id="PF00248">
    <property type="entry name" value="Aldo_ket_red"/>
    <property type="match status" value="1"/>
</dbReference>
<dbReference type="AlphaFoldDB" id="A0A1C4XMX5"/>
<dbReference type="InterPro" id="IPR050523">
    <property type="entry name" value="AKR_Detox_Biosynth"/>
</dbReference>
<dbReference type="GO" id="GO:0016491">
    <property type="term" value="F:oxidoreductase activity"/>
    <property type="evidence" value="ECO:0007669"/>
    <property type="project" value="UniProtKB-KW"/>
</dbReference>
<keyword evidence="1" id="KW-0560">Oxidoreductase</keyword>
<keyword evidence="4" id="KW-1185">Reference proteome</keyword>
<dbReference type="GO" id="GO:0005829">
    <property type="term" value="C:cytosol"/>
    <property type="evidence" value="ECO:0007669"/>
    <property type="project" value="TreeGrafter"/>
</dbReference>
<dbReference type="RefSeq" id="WP_091264601.1">
    <property type="nucleotide sequence ID" value="NZ_FMCS01000006.1"/>
</dbReference>
<name>A0A1C4XMX5_9ACTN</name>
<evidence type="ECO:0000313" key="4">
    <source>
        <dbReference type="Proteomes" id="UP000199629"/>
    </source>
</evidence>
<accession>A0A1C4XMX5</accession>
<reference evidence="4" key="1">
    <citation type="submission" date="2016-06" db="EMBL/GenBank/DDBJ databases">
        <authorList>
            <person name="Varghese N."/>
            <person name="Submissions Spin"/>
        </authorList>
    </citation>
    <scope>NUCLEOTIDE SEQUENCE [LARGE SCALE GENOMIC DNA]</scope>
    <source>
        <strain evidence="4">DSM 45246</strain>
    </source>
</reference>
<evidence type="ECO:0000256" key="1">
    <source>
        <dbReference type="ARBA" id="ARBA00023002"/>
    </source>
</evidence>
<evidence type="ECO:0000259" key="2">
    <source>
        <dbReference type="Pfam" id="PF00248"/>
    </source>
</evidence>
<dbReference type="Proteomes" id="UP000199629">
    <property type="component" value="Unassembled WGS sequence"/>
</dbReference>
<dbReference type="EMBL" id="FMCS01000006">
    <property type="protein sequence ID" value="SCF09870.1"/>
    <property type="molecule type" value="Genomic_DNA"/>
</dbReference>
<protein>
    <submittedName>
        <fullName evidence="3">Predicted oxidoreductase</fullName>
    </submittedName>
</protein>
<gene>
    <name evidence="3" type="ORF">GA0070214_106195</name>
</gene>
<dbReference type="CDD" id="cd19086">
    <property type="entry name" value="AKR_AKR11C1"/>
    <property type="match status" value="1"/>
</dbReference>
<dbReference type="InterPro" id="IPR023210">
    <property type="entry name" value="NADP_OxRdtase_dom"/>
</dbReference>
<dbReference type="Gene3D" id="3.20.20.100">
    <property type="entry name" value="NADP-dependent oxidoreductase domain"/>
    <property type="match status" value="1"/>
</dbReference>
<sequence>MKRTLGRSGIEVSALGMGCWAIGGPYAGGDNQYGWGRVDDAESTRAVRRALELGVTFFDTASSYGAGHSEVVLGRALGADRDRVVIATKWGFTFDERTREALGTDSSVAYLRSCLDGSLRRLGTDHVDLYQLHLGDLPVAEALDLVAPLEDLVTAGKIRAYGWSTDDPERAAAFAAAGPHCAAVQHDMSVLADRPAMIELCERAGLASINRGPLAMGLLSGKYADGRTVARDDVRSQSYDWMTYFRDGAGAPEWLARVEALREVFATGGRTPTQGALAWLWARSGATVPIPGFRTVAQVEQNAGALAQGPLRPDEFAAVEGLLADLRVASVA</sequence>